<dbReference type="Proteomes" id="UP000250079">
    <property type="component" value="Chromosome"/>
</dbReference>
<evidence type="ECO:0000256" key="9">
    <source>
        <dbReference type="ARBA" id="ARBA00023211"/>
    </source>
</evidence>
<dbReference type="HAMAP" id="MF_00162">
    <property type="entry name" value="GSH_S"/>
    <property type="match status" value="1"/>
</dbReference>
<dbReference type="Gene3D" id="3.40.50.20">
    <property type="match status" value="1"/>
</dbReference>
<dbReference type="EC" id="6.3.2.3" evidence="10"/>
<dbReference type="InterPro" id="IPR016185">
    <property type="entry name" value="PreATP-grasp_dom_sf"/>
</dbReference>
<dbReference type="FunFam" id="3.40.50.20:FF:000009">
    <property type="entry name" value="Glutathione synthetase"/>
    <property type="match status" value="1"/>
</dbReference>
<keyword evidence="3 10" id="KW-0436">Ligase</keyword>
<dbReference type="Pfam" id="PF02951">
    <property type="entry name" value="GSH-S_N"/>
    <property type="match status" value="1"/>
</dbReference>
<dbReference type="SUPFAM" id="SSF52440">
    <property type="entry name" value="PreATP-grasp domain"/>
    <property type="match status" value="1"/>
</dbReference>
<dbReference type="RefSeq" id="WP_088916784.1">
    <property type="nucleotide sequence ID" value="NZ_CP018632.1"/>
</dbReference>
<keyword evidence="13" id="KW-1185">Reference proteome</keyword>
<dbReference type="OrthoDB" id="9785415at2"/>
<evidence type="ECO:0000259" key="11">
    <source>
        <dbReference type="PROSITE" id="PS50975"/>
    </source>
</evidence>
<dbReference type="NCBIfam" id="TIGR01380">
    <property type="entry name" value="glut_syn"/>
    <property type="match status" value="1"/>
</dbReference>
<reference evidence="12 13" key="1">
    <citation type="submission" date="2016-12" db="EMBL/GenBank/DDBJ databases">
        <authorList>
            <person name="Song W.-J."/>
            <person name="Kurnit D.M."/>
        </authorList>
    </citation>
    <scope>NUCLEOTIDE SEQUENCE [LARGE SCALE GENOMIC DNA]</scope>
    <source>
        <strain evidence="12 13">IMCC3135</strain>
    </source>
</reference>
<dbReference type="AlphaFoldDB" id="A0A2Z2NRF8"/>
<evidence type="ECO:0000256" key="3">
    <source>
        <dbReference type="ARBA" id="ARBA00022598"/>
    </source>
</evidence>
<dbReference type="UniPathway" id="UPA00142">
    <property type="reaction ID" value="UER00210"/>
</dbReference>
<dbReference type="GO" id="GO:0005737">
    <property type="term" value="C:cytoplasm"/>
    <property type="evidence" value="ECO:0007669"/>
    <property type="project" value="TreeGrafter"/>
</dbReference>
<comment type="cofactor">
    <cofactor evidence="1">
        <name>Mn(2+)</name>
        <dbReference type="ChEBI" id="CHEBI:29035"/>
    </cofactor>
</comment>
<keyword evidence="8" id="KW-0460">Magnesium</keyword>
<evidence type="ECO:0000256" key="1">
    <source>
        <dbReference type="ARBA" id="ARBA00001936"/>
    </source>
</evidence>
<protein>
    <recommendedName>
        <fullName evidence="10">Glutathione synthetase</fullName>
        <ecNumber evidence="10">6.3.2.3</ecNumber>
    </recommendedName>
    <alternativeName>
        <fullName evidence="10">GSH synthetase</fullName>
        <shortName evidence="10">GSH-S</shortName>
        <shortName evidence="10">GSHase</shortName>
    </alternativeName>
    <alternativeName>
        <fullName evidence="10">Glutathione synthase</fullName>
    </alternativeName>
</protein>
<keyword evidence="9" id="KW-0464">Manganese</keyword>
<dbReference type="SUPFAM" id="SSF56059">
    <property type="entry name" value="Glutathione synthetase ATP-binding domain-like"/>
    <property type="match status" value="1"/>
</dbReference>
<evidence type="ECO:0000256" key="5">
    <source>
        <dbReference type="ARBA" id="ARBA00022723"/>
    </source>
</evidence>
<keyword evidence="7 10" id="KW-0067">ATP-binding</keyword>
<keyword evidence="5" id="KW-0479">Metal-binding</keyword>
<evidence type="ECO:0000313" key="12">
    <source>
        <dbReference type="EMBL" id="ASJ71330.1"/>
    </source>
</evidence>
<dbReference type="InterPro" id="IPR006284">
    <property type="entry name" value="Glut_synth_pro"/>
</dbReference>
<dbReference type="InterPro" id="IPR013815">
    <property type="entry name" value="ATP_grasp_subdomain_1"/>
</dbReference>
<organism evidence="12 13">
    <name type="scientific">Granulosicoccus antarcticus IMCC3135</name>
    <dbReference type="NCBI Taxonomy" id="1192854"/>
    <lineage>
        <taxon>Bacteria</taxon>
        <taxon>Pseudomonadati</taxon>
        <taxon>Pseudomonadota</taxon>
        <taxon>Gammaproteobacteria</taxon>
        <taxon>Chromatiales</taxon>
        <taxon>Granulosicoccaceae</taxon>
        <taxon>Granulosicoccus</taxon>
    </lineage>
</organism>
<dbReference type="GO" id="GO:0005524">
    <property type="term" value="F:ATP binding"/>
    <property type="evidence" value="ECO:0007669"/>
    <property type="project" value="UniProtKB-UniRule"/>
</dbReference>
<dbReference type="PROSITE" id="PS50975">
    <property type="entry name" value="ATP_GRASP"/>
    <property type="match status" value="1"/>
</dbReference>
<proteinExistence type="inferred from homology"/>
<dbReference type="GO" id="GO:0046872">
    <property type="term" value="F:metal ion binding"/>
    <property type="evidence" value="ECO:0007669"/>
    <property type="project" value="UniProtKB-KW"/>
</dbReference>
<dbReference type="Gene3D" id="3.30.470.20">
    <property type="entry name" value="ATP-grasp fold, B domain"/>
    <property type="match status" value="1"/>
</dbReference>
<sequence>MSLTLGVVMDPIESITPYKDTTLAMMLAAQARGWTVHSIDQKDMYLDQGRAFSRRRKVTVYDDNQHWFDAEDPVDAPMSEHDIILMRKDPPFDMDFIYTTYILERAAVEGVYVSNRPNSLRDVNEKLYTSWFSEFCPPTLVTTSSERLKAFITHHGDAIIKPLDGMGGAGIFRLRPDDPNINIILEHSTLNDTRQIMAQRYVPEIKDGDKRVLVVNGKAVPYALARIPAQGETRGNLAAGGRGVPVAIGDKERRIVDAVAPYLLERGLLFVGLDVIGSYLTEVNVTSPTCVRELDAFMHKEASIDVASTNGYVPGIADTYLDAVEAAMNHS</sequence>
<comment type="pathway">
    <text evidence="10">Sulfur metabolism; glutathione biosynthesis; glutathione from L-cysteine and L-glutamate: step 2/2.</text>
</comment>
<dbReference type="EMBL" id="CP018632">
    <property type="protein sequence ID" value="ASJ71330.1"/>
    <property type="molecule type" value="Genomic_DNA"/>
</dbReference>
<dbReference type="InterPro" id="IPR004215">
    <property type="entry name" value="GSHS_N"/>
</dbReference>
<dbReference type="NCBIfam" id="NF003573">
    <property type="entry name" value="PRK05246.1"/>
    <property type="match status" value="1"/>
</dbReference>
<dbReference type="GO" id="GO:0004363">
    <property type="term" value="F:glutathione synthase activity"/>
    <property type="evidence" value="ECO:0007669"/>
    <property type="project" value="UniProtKB-UniRule"/>
</dbReference>
<dbReference type="PANTHER" id="PTHR21621:SF4">
    <property type="entry name" value="GLUTATHIONE SYNTHETASE"/>
    <property type="match status" value="1"/>
</dbReference>
<comment type="catalytic activity">
    <reaction evidence="10">
        <text>gamma-L-glutamyl-L-cysteine + glycine + ATP = glutathione + ADP + phosphate + H(+)</text>
        <dbReference type="Rhea" id="RHEA:13557"/>
        <dbReference type="ChEBI" id="CHEBI:15378"/>
        <dbReference type="ChEBI" id="CHEBI:30616"/>
        <dbReference type="ChEBI" id="CHEBI:43474"/>
        <dbReference type="ChEBI" id="CHEBI:57305"/>
        <dbReference type="ChEBI" id="CHEBI:57925"/>
        <dbReference type="ChEBI" id="CHEBI:58173"/>
        <dbReference type="ChEBI" id="CHEBI:456216"/>
        <dbReference type="EC" id="6.3.2.3"/>
    </reaction>
</comment>
<evidence type="ECO:0000256" key="4">
    <source>
        <dbReference type="ARBA" id="ARBA00022684"/>
    </source>
</evidence>
<dbReference type="Gene3D" id="3.30.1490.20">
    <property type="entry name" value="ATP-grasp fold, A domain"/>
    <property type="match status" value="1"/>
</dbReference>
<evidence type="ECO:0000256" key="10">
    <source>
        <dbReference type="HAMAP-Rule" id="MF_00162"/>
    </source>
</evidence>
<dbReference type="KEGG" id="gai:IMCC3135_06090"/>
<evidence type="ECO:0000313" key="13">
    <source>
        <dbReference type="Proteomes" id="UP000250079"/>
    </source>
</evidence>
<gene>
    <name evidence="10 12" type="primary">gshB</name>
    <name evidence="12" type="ORF">IMCC3135_06090</name>
</gene>
<dbReference type="Pfam" id="PF02955">
    <property type="entry name" value="GSH-S_ATP"/>
    <property type="match status" value="1"/>
</dbReference>
<keyword evidence="6 10" id="KW-0547">Nucleotide-binding</keyword>
<dbReference type="FunFam" id="3.30.1490.20:FF:000009">
    <property type="entry name" value="Glutathione synthetase"/>
    <property type="match status" value="1"/>
</dbReference>
<feature type="domain" description="ATP-grasp" evidence="11">
    <location>
        <begin position="126"/>
        <end position="315"/>
    </location>
</feature>
<keyword evidence="4 10" id="KW-0317">Glutathione biosynthesis</keyword>
<dbReference type="InterPro" id="IPR004218">
    <property type="entry name" value="GSHS_ATP-bd"/>
</dbReference>
<evidence type="ECO:0000256" key="2">
    <source>
        <dbReference type="ARBA" id="ARBA00001946"/>
    </source>
</evidence>
<name>A0A2Z2NRF8_9GAMM</name>
<evidence type="ECO:0000256" key="7">
    <source>
        <dbReference type="ARBA" id="ARBA00022840"/>
    </source>
</evidence>
<comment type="similarity">
    <text evidence="10">Belongs to the prokaryotic GSH synthase family.</text>
</comment>
<dbReference type="InterPro" id="IPR011761">
    <property type="entry name" value="ATP-grasp"/>
</dbReference>
<comment type="cofactor">
    <cofactor evidence="2">
        <name>Mg(2+)</name>
        <dbReference type="ChEBI" id="CHEBI:18420"/>
    </cofactor>
</comment>
<accession>A0A2Z2NRF8</accession>
<evidence type="ECO:0000256" key="6">
    <source>
        <dbReference type="ARBA" id="ARBA00022741"/>
    </source>
</evidence>
<dbReference type="PANTHER" id="PTHR21621">
    <property type="entry name" value="RIBOSOMAL PROTEIN S6 MODIFICATION PROTEIN"/>
    <property type="match status" value="1"/>
</dbReference>
<evidence type="ECO:0000256" key="8">
    <source>
        <dbReference type="ARBA" id="ARBA00022842"/>
    </source>
</evidence>